<feature type="region of interest" description="Disordered" evidence="1">
    <location>
        <begin position="1"/>
        <end position="63"/>
    </location>
</feature>
<comment type="caution">
    <text evidence="2">The sequence shown here is derived from an EMBL/GenBank/DDBJ whole genome shotgun (WGS) entry which is preliminary data.</text>
</comment>
<dbReference type="EMBL" id="BLYJ01000007">
    <property type="protein sequence ID" value="GFO87634.1"/>
    <property type="molecule type" value="Genomic_DNA"/>
</dbReference>
<protein>
    <submittedName>
        <fullName evidence="2">Uncharacterized protein</fullName>
    </submittedName>
</protein>
<organism evidence="2 3">
    <name type="scientific">Butyricicoccus faecihominis</name>
    <dbReference type="NCBI Taxonomy" id="1712515"/>
    <lineage>
        <taxon>Bacteria</taxon>
        <taxon>Bacillati</taxon>
        <taxon>Bacillota</taxon>
        <taxon>Clostridia</taxon>
        <taxon>Eubacteriales</taxon>
        <taxon>Butyricicoccaceae</taxon>
        <taxon>Butyricicoccus</taxon>
    </lineage>
</organism>
<accession>A0ABQ1DY22</accession>
<evidence type="ECO:0000313" key="2">
    <source>
        <dbReference type="EMBL" id="GFO87634.1"/>
    </source>
</evidence>
<evidence type="ECO:0000256" key="1">
    <source>
        <dbReference type="SAM" id="MobiDB-lite"/>
    </source>
</evidence>
<proteinExistence type="predicted"/>
<sequence length="63" mass="6951">MPPRRAPQSPALRRAQLPAEVQRKTPRPLGANTLTQFVCPGQPVQEKEPPRQGEPPARFVCPA</sequence>
<dbReference type="Proteomes" id="UP000620147">
    <property type="component" value="Unassembled WGS sequence"/>
</dbReference>
<gene>
    <name evidence="2" type="ORF">BUFA31_07980</name>
</gene>
<evidence type="ECO:0000313" key="3">
    <source>
        <dbReference type="Proteomes" id="UP000620147"/>
    </source>
</evidence>
<keyword evidence="3" id="KW-1185">Reference proteome</keyword>
<name>A0ABQ1DY22_9FIRM</name>
<reference evidence="2 3" key="1">
    <citation type="submission" date="2020-06" db="EMBL/GenBank/DDBJ databases">
        <title>Characterization of fructooligosaccharide metabolism and fructooligosaccharide-degrading enzymes in human commensal butyrate producers.</title>
        <authorList>
            <person name="Tanno H."/>
            <person name="Fujii T."/>
            <person name="Hirano K."/>
            <person name="Maeno S."/>
            <person name="Tonozuka T."/>
            <person name="Sakamoto M."/>
            <person name="Ohkuma M."/>
            <person name="Tochio T."/>
            <person name="Endo A."/>
        </authorList>
    </citation>
    <scope>NUCLEOTIDE SEQUENCE [LARGE SCALE GENOMIC DNA]</scope>
    <source>
        <strain evidence="2 3">JCM 31056</strain>
    </source>
</reference>